<dbReference type="GO" id="GO:0008270">
    <property type="term" value="F:zinc ion binding"/>
    <property type="evidence" value="ECO:0007669"/>
    <property type="project" value="UniProtKB-KW"/>
</dbReference>
<dbReference type="GO" id="GO:0000724">
    <property type="term" value="P:double-strand break repair via homologous recombination"/>
    <property type="evidence" value="ECO:0007669"/>
    <property type="project" value="TreeGrafter"/>
</dbReference>
<dbReference type="FunFam" id="2.40.50.140:FF:000041">
    <property type="entry name" value="Replication protein A subunit"/>
    <property type="match status" value="1"/>
</dbReference>
<evidence type="ECO:0000256" key="8">
    <source>
        <dbReference type="ARBA" id="ARBA00023125"/>
    </source>
</evidence>
<keyword evidence="9" id="KW-0233">DNA recombination</keyword>
<dbReference type="Pfam" id="PF01336">
    <property type="entry name" value="tRNA_anti-codon"/>
    <property type="match status" value="1"/>
</dbReference>
<dbReference type="Proteomes" id="UP000245207">
    <property type="component" value="Unassembled WGS sequence"/>
</dbReference>
<feature type="domain" description="CCHC-type" evidence="13">
    <location>
        <begin position="645"/>
        <end position="659"/>
    </location>
</feature>
<evidence type="ECO:0000256" key="4">
    <source>
        <dbReference type="ARBA" id="ARBA00022723"/>
    </source>
</evidence>
<evidence type="ECO:0000313" key="14">
    <source>
        <dbReference type="EMBL" id="PWA78619.1"/>
    </source>
</evidence>
<dbReference type="OrthoDB" id="1751331at2759"/>
<dbReference type="PANTHER" id="PTHR23273">
    <property type="entry name" value="REPLICATION FACTOR A 1, RFA1"/>
    <property type="match status" value="1"/>
</dbReference>
<dbReference type="CDD" id="cd04475">
    <property type="entry name" value="RPA1_DBD_B"/>
    <property type="match status" value="1"/>
</dbReference>
<evidence type="ECO:0000259" key="13">
    <source>
        <dbReference type="PROSITE" id="PS50158"/>
    </source>
</evidence>
<proteinExistence type="inferred from homology"/>
<keyword evidence="10" id="KW-0234">DNA repair</keyword>
<evidence type="ECO:0000313" key="15">
    <source>
        <dbReference type="Proteomes" id="UP000245207"/>
    </source>
</evidence>
<dbReference type="FunFam" id="2.40.50.140:FF:000064">
    <property type="entry name" value="Replication protein A subunit"/>
    <property type="match status" value="1"/>
</dbReference>
<keyword evidence="7" id="KW-0862">Zinc</keyword>
<dbReference type="Pfam" id="PF16900">
    <property type="entry name" value="REPA_OB_2"/>
    <property type="match status" value="1"/>
</dbReference>
<dbReference type="GO" id="GO:0003684">
    <property type="term" value="F:damaged DNA binding"/>
    <property type="evidence" value="ECO:0007669"/>
    <property type="project" value="TreeGrafter"/>
</dbReference>
<keyword evidence="8" id="KW-0238">DNA-binding</keyword>
<organism evidence="14 15">
    <name type="scientific">Artemisia annua</name>
    <name type="common">Sweet wormwood</name>
    <dbReference type="NCBI Taxonomy" id="35608"/>
    <lineage>
        <taxon>Eukaryota</taxon>
        <taxon>Viridiplantae</taxon>
        <taxon>Streptophyta</taxon>
        <taxon>Embryophyta</taxon>
        <taxon>Tracheophyta</taxon>
        <taxon>Spermatophyta</taxon>
        <taxon>Magnoliopsida</taxon>
        <taxon>eudicotyledons</taxon>
        <taxon>Gunneridae</taxon>
        <taxon>Pentapetalae</taxon>
        <taxon>asterids</taxon>
        <taxon>campanulids</taxon>
        <taxon>Asterales</taxon>
        <taxon>Asteraceae</taxon>
        <taxon>Asteroideae</taxon>
        <taxon>Anthemideae</taxon>
        <taxon>Artemisiinae</taxon>
        <taxon>Artemisia</taxon>
    </lineage>
</organism>
<dbReference type="SMART" id="SM00343">
    <property type="entry name" value="ZnF_C2HC"/>
    <property type="match status" value="2"/>
</dbReference>
<evidence type="ECO:0000256" key="12">
    <source>
        <dbReference type="PROSITE-ProRule" id="PRU00047"/>
    </source>
</evidence>
<evidence type="ECO:0000256" key="9">
    <source>
        <dbReference type="ARBA" id="ARBA00023172"/>
    </source>
</evidence>
<comment type="similarity">
    <text evidence="2">Belongs to the replication factor A protein 1 family.</text>
</comment>
<gene>
    <name evidence="14" type="ORF">CTI12_AA212560</name>
</gene>
<dbReference type="SUPFAM" id="SSF57756">
    <property type="entry name" value="Retrovirus zinc finger-like domains"/>
    <property type="match status" value="1"/>
</dbReference>
<keyword evidence="3" id="KW-0235">DNA replication</keyword>
<dbReference type="GO" id="GO:0051321">
    <property type="term" value="P:meiotic cell cycle"/>
    <property type="evidence" value="ECO:0007669"/>
    <property type="project" value="TreeGrafter"/>
</dbReference>
<dbReference type="GO" id="GO:0005662">
    <property type="term" value="C:DNA replication factor A complex"/>
    <property type="evidence" value="ECO:0007669"/>
    <property type="project" value="TreeGrafter"/>
</dbReference>
<evidence type="ECO:0000256" key="6">
    <source>
        <dbReference type="ARBA" id="ARBA00022771"/>
    </source>
</evidence>
<dbReference type="CDD" id="cd04474">
    <property type="entry name" value="RPA1_DBD_A"/>
    <property type="match status" value="1"/>
</dbReference>
<dbReference type="STRING" id="35608.A0A2U1NYN0"/>
<evidence type="ECO:0000256" key="3">
    <source>
        <dbReference type="ARBA" id="ARBA00022705"/>
    </source>
</evidence>
<sequence length="720" mass="80163">MKLVMLVTSYGVKWVSGTRLNLELNGSLESSLYENIVPNHAIAVRKLSDRFLSDFFSLLIIIELDATRPICDHNGDQRQIPITYGGEPPKSMYPSPMQSINQPTTTMANPQNFTRSSYPGSVPRSNIKILPINALNPYQGVWTIKARVTAKAELRHYNNAKGDGKVFSFHLLDATGGEIRVTCFNAVADQFYDQIEAGKVYFVSKGNVKPAQKAFNHLKNDYEIILDSSSTIQPWYNDDGSIPQQQFHFRQIAEIEGLDNNSFLDIIGVVFRIFPSSIVKKKDGTETQKRNLHIKDMSGRSVDVTLWGNFCNTDGQTLQNLCDSGIFPILAIKSARVGEYNGKNLGTISTSKLFIDPDFPEARRIKVWFDNGGSNMPSVSLSLAARSIFYYTACPLTINDRKCNKKVTNNGDGKWRCDRCEKDVDECDYRYILQFQIQDHTGTTWVTGFEEGGEAMMGVTAKDLYCMKYEEQDDDRFTEIIRNVFITKYNFKLKVKEETFNDDLRLNIIVTKAEKINFSSETSFLLDMLRKDHPSSLVPKIEMSNAGSGLTPLTGNFAFKESAPSNNYMGNADCGGRQTATMPASQMGQYGKQYGGCSRLNTSCNSCGGMGHTSRNYPSVVNASGQRVNSMASGGGRNSGASGMCYKCNLPGHWADDCPGVSNAASAYGGGNAAQGRYGSAFRQYLIDLSYPCNYQEKVMKRELIIRGQARHQVWKTSYG</sequence>
<dbReference type="GO" id="GO:0006260">
    <property type="term" value="P:DNA replication"/>
    <property type="evidence" value="ECO:0007669"/>
    <property type="project" value="UniProtKB-KW"/>
</dbReference>
<evidence type="ECO:0000256" key="10">
    <source>
        <dbReference type="ARBA" id="ARBA00023204"/>
    </source>
</evidence>
<dbReference type="Pfam" id="PF08646">
    <property type="entry name" value="Rep_fac-A_C"/>
    <property type="match status" value="1"/>
</dbReference>
<dbReference type="GO" id="GO:0006289">
    <property type="term" value="P:nucleotide-excision repair"/>
    <property type="evidence" value="ECO:0007669"/>
    <property type="project" value="TreeGrafter"/>
</dbReference>
<dbReference type="InterPro" id="IPR013955">
    <property type="entry name" value="Rep_factor-A_C"/>
</dbReference>
<dbReference type="FunFam" id="2.40.50.140:FF:000090">
    <property type="entry name" value="Replication protein A subunit"/>
    <property type="match status" value="1"/>
</dbReference>
<dbReference type="CDD" id="cd04476">
    <property type="entry name" value="RPA1_DBD_C"/>
    <property type="match status" value="1"/>
</dbReference>
<dbReference type="AlphaFoldDB" id="A0A2U1NYN0"/>
<keyword evidence="5" id="KW-0227">DNA damage</keyword>
<comment type="subcellular location">
    <subcellularLocation>
        <location evidence="1">Nucleus</location>
    </subcellularLocation>
</comment>
<dbReference type="InterPro" id="IPR004365">
    <property type="entry name" value="NA-bd_OB_tRNA"/>
</dbReference>
<evidence type="ECO:0000256" key="2">
    <source>
        <dbReference type="ARBA" id="ARBA00005690"/>
    </source>
</evidence>
<dbReference type="PROSITE" id="PS50158">
    <property type="entry name" value="ZF_CCHC"/>
    <property type="match status" value="1"/>
</dbReference>
<dbReference type="Gene3D" id="4.10.60.10">
    <property type="entry name" value="Zinc finger, CCHC-type"/>
    <property type="match status" value="1"/>
</dbReference>
<keyword evidence="4" id="KW-0479">Metal-binding</keyword>
<comment type="caution">
    <text evidence="14">The sequence shown here is derived from an EMBL/GenBank/DDBJ whole genome shotgun (WGS) entry which is preliminary data.</text>
</comment>
<reference evidence="14 15" key="1">
    <citation type="journal article" date="2018" name="Mol. Plant">
        <title>The genome of Artemisia annua provides insight into the evolution of Asteraceae family and artemisinin biosynthesis.</title>
        <authorList>
            <person name="Shen Q."/>
            <person name="Zhang L."/>
            <person name="Liao Z."/>
            <person name="Wang S."/>
            <person name="Yan T."/>
            <person name="Shi P."/>
            <person name="Liu M."/>
            <person name="Fu X."/>
            <person name="Pan Q."/>
            <person name="Wang Y."/>
            <person name="Lv Z."/>
            <person name="Lu X."/>
            <person name="Zhang F."/>
            <person name="Jiang W."/>
            <person name="Ma Y."/>
            <person name="Chen M."/>
            <person name="Hao X."/>
            <person name="Li L."/>
            <person name="Tang Y."/>
            <person name="Lv G."/>
            <person name="Zhou Y."/>
            <person name="Sun X."/>
            <person name="Brodelius P.E."/>
            <person name="Rose J.K.C."/>
            <person name="Tang K."/>
        </authorList>
    </citation>
    <scope>NUCLEOTIDE SEQUENCE [LARGE SCALE GENOMIC DNA]</scope>
    <source>
        <strain evidence="15">cv. Huhao1</strain>
        <tissue evidence="14">Leaf</tissue>
    </source>
</reference>
<dbReference type="InterPro" id="IPR036875">
    <property type="entry name" value="Znf_CCHC_sf"/>
</dbReference>
<evidence type="ECO:0000256" key="1">
    <source>
        <dbReference type="ARBA" id="ARBA00004123"/>
    </source>
</evidence>
<dbReference type="GO" id="GO:0043047">
    <property type="term" value="F:single-stranded telomeric DNA binding"/>
    <property type="evidence" value="ECO:0007669"/>
    <property type="project" value="TreeGrafter"/>
</dbReference>
<protein>
    <submittedName>
        <fullName evidence="14">Nucleic acid-binding, OB-fold</fullName>
    </submittedName>
</protein>
<dbReference type="InterPro" id="IPR047192">
    <property type="entry name" value="Euk_RPA1_DBD_C"/>
</dbReference>
<dbReference type="InterPro" id="IPR001878">
    <property type="entry name" value="Znf_CCHC"/>
</dbReference>
<dbReference type="InterPro" id="IPR031657">
    <property type="entry name" value="REPA_OB_2"/>
</dbReference>
<dbReference type="Pfam" id="PF00098">
    <property type="entry name" value="zf-CCHC"/>
    <property type="match status" value="1"/>
</dbReference>
<evidence type="ECO:0000256" key="5">
    <source>
        <dbReference type="ARBA" id="ARBA00022763"/>
    </source>
</evidence>
<evidence type="ECO:0000256" key="11">
    <source>
        <dbReference type="ARBA" id="ARBA00023242"/>
    </source>
</evidence>
<dbReference type="GO" id="GO:0007004">
    <property type="term" value="P:telomere maintenance via telomerase"/>
    <property type="evidence" value="ECO:0007669"/>
    <property type="project" value="TreeGrafter"/>
</dbReference>
<accession>A0A2U1NYN0</accession>
<dbReference type="SUPFAM" id="SSF50249">
    <property type="entry name" value="Nucleic acid-binding proteins"/>
    <property type="match status" value="3"/>
</dbReference>
<dbReference type="PANTHER" id="PTHR23273:SF4">
    <property type="entry name" value="REPLICATION PROTEIN A OB DOMAIN-CONTAINING PROTEIN"/>
    <property type="match status" value="1"/>
</dbReference>
<keyword evidence="15" id="KW-1185">Reference proteome</keyword>
<evidence type="ECO:0000256" key="7">
    <source>
        <dbReference type="ARBA" id="ARBA00022833"/>
    </source>
</evidence>
<dbReference type="EMBL" id="PKPP01001961">
    <property type="protein sequence ID" value="PWA78619.1"/>
    <property type="molecule type" value="Genomic_DNA"/>
</dbReference>
<name>A0A2U1NYN0_ARTAN</name>
<keyword evidence="6 12" id="KW-0863">Zinc-finger</keyword>
<keyword evidence="11" id="KW-0539">Nucleus</keyword>
<dbReference type="Gene3D" id="2.40.50.140">
    <property type="entry name" value="Nucleic acid-binding proteins"/>
    <property type="match status" value="3"/>
</dbReference>
<dbReference type="InterPro" id="IPR012340">
    <property type="entry name" value="NA-bd_OB-fold"/>
</dbReference>